<dbReference type="EMBL" id="BAABAZ010000004">
    <property type="protein sequence ID" value="GAA4283295.1"/>
    <property type="molecule type" value="Genomic_DNA"/>
</dbReference>
<dbReference type="InterPro" id="IPR009609">
    <property type="entry name" value="Phosphonate_metab_PhnG"/>
</dbReference>
<keyword evidence="2" id="KW-1185">Reference proteome</keyword>
<name>A0ABP8EH67_9MICO</name>
<reference evidence="2" key="1">
    <citation type="journal article" date="2019" name="Int. J. Syst. Evol. Microbiol.">
        <title>The Global Catalogue of Microorganisms (GCM) 10K type strain sequencing project: providing services to taxonomists for standard genome sequencing and annotation.</title>
        <authorList>
            <consortium name="The Broad Institute Genomics Platform"/>
            <consortium name="The Broad Institute Genome Sequencing Center for Infectious Disease"/>
            <person name="Wu L."/>
            <person name="Ma J."/>
        </authorList>
    </citation>
    <scope>NUCLEOTIDE SEQUENCE [LARGE SCALE GENOMIC DNA]</scope>
    <source>
        <strain evidence="2">JCM 17458</strain>
    </source>
</reference>
<sequence>MIPEVPPTVGEAAAVSAEHRYECLAAAPQDELEALADRVLARDPRVRVVSGPQTVSAPVRMPVPGTEHTTSVVGHAALSTCTVELAGTRGDGIRMGRDLAGAIAAAVCDAEADRRGALAAEVERLCSSARTARAERARQRAELVSSTRVDGDL</sequence>
<evidence type="ECO:0008006" key="3">
    <source>
        <dbReference type="Google" id="ProtNLM"/>
    </source>
</evidence>
<organism evidence="1 2">
    <name type="scientific">Brevibacterium daeguense</name>
    <dbReference type="NCBI Taxonomy" id="909936"/>
    <lineage>
        <taxon>Bacteria</taxon>
        <taxon>Bacillati</taxon>
        <taxon>Actinomycetota</taxon>
        <taxon>Actinomycetes</taxon>
        <taxon>Micrococcales</taxon>
        <taxon>Brevibacteriaceae</taxon>
        <taxon>Brevibacterium</taxon>
    </lineage>
</organism>
<dbReference type="RefSeq" id="WP_236865550.1">
    <property type="nucleotide sequence ID" value="NZ_BAABAZ010000004.1"/>
</dbReference>
<proteinExistence type="predicted"/>
<dbReference type="Pfam" id="PF06754">
    <property type="entry name" value="PhnG"/>
    <property type="match status" value="1"/>
</dbReference>
<dbReference type="Proteomes" id="UP001501586">
    <property type="component" value="Unassembled WGS sequence"/>
</dbReference>
<comment type="caution">
    <text evidence="1">The sequence shown here is derived from an EMBL/GenBank/DDBJ whole genome shotgun (WGS) entry which is preliminary data.</text>
</comment>
<evidence type="ECO:0000313" key="1">
    <source>
        <dbReference type="EMBL" id="GAA4283295.1"/>
    </source>
</evidence>
<evidence type="ECO:0000313" key="2">
    <source>
        <dbReference type="Proteomes" id="UP001501586"/>
    </source>
</evidence>
<protein>
    <recommendedName>
        <fullName evidence="3">Alpha-D-ribose 1-methylphosphonate 5-triphosphate synthase subunit PhnG</fullName>
    </recommendedName>
</protein>
<gene>
    <name evidence="1" type="ORF">GCM10022261_08260</name>
</gene>
<accession>A0ABP8EH67</accession>